<gene>
    <name evidence="1" type="ORF">SDC9_114367</name>
</gene>
<accession>A0A645BQ74</accession>
<dbReference type="AlphaFoldDB" id="A0A645BQ74"/>
<dbReference type="EMBL" id="VSSQ01021694">
    <property type="protein sequence ID" value="MPM67445.1"/>
    <property type="molecule type" value="Genomic_DNA"/>
</dbReference>
<organism evidence="1">
    <name type="scientific">bioreactor metagenome</name>
    <dbReference type="NCBI Taxonomy" id="1076179"/>
    <lineage>
        <taxon>unclassified sequences</taxon>
        <taxon>metagenomes</taxon>
        <taxon>ecological metagenomes</taxon>
    </lineage>
</organism>
<protein>
    <submittedName>
        <fullName evidence="1">Uncharacterized protein</fullName>
    </submittedName>
</protein>
<reference evidence="1" key="1">
    <citation type="submission" date="2019-08" db="EMBL/GenBank/DDBJ databases">
        <authorList>
            <person name="Kucharzyk K."/>
            <person name="Murdoch R.W."/>
            <person name="Higgins S."/>
            <person name="Loffler F."/>
        </authorList>
    </citation>
    <scope>NUCLEOTIDE SEQUENCE</scope>
</reference>
<proteinExistence type="predicted"/>
<evidence type="ECO:0000313" key="1">
    <source>
        <dbReference type="EMBL" id="MPM67445.1"/>
    </source>
</evidence>
<sequence>MKRINVVLLVLIKNEQVRSKMKNFLKVAKLNILSNFDDIEFEKNRGIKVFEARIIYEGDCYEKFMEIKIIC</sequence>
<name>A0A645BQ74_9ZZZZ</name>
<comment type="caution">
    <text evidence="1">The sequence shown here is derived from an EMBL/GenBank/DDBJ whole genome shotgun (WGS) entry which is preliminary data.</text>
</comment>